<dbReference type="Gene3D" id="3.40.1090.10">
    <property type="entry name" value="Cytosolic phospholipase A2 catalytic domain"/>
    <property type="match status" value="1"/>
</dbReference>
<feature type="active site" description="Nucleophile" evidence="4">
    <location>
        <position position="42"/>
    </location>
</feature>
<dbReference type="Proteomes" id="UP000553459">
    <property type="component" value="Unassembled WGS sequence"/>
</dbReference>
<dbReference type="InterPro" id="IPR050301">
    <property type="entry name" value="NTE"/>
</dbReference>
<evidence type="ECO:0000256" key="4">
    <source>
        <dbReference type="PROSITE-ProRule" id="PRU01161"/>
    </source>
</evidence>
<feature type="active site" description="Proton acceptor" evidence="4">
    <location>
        <position position="156"/>
    </location>
</feature>
<dbReference type="InterPro" id="IPR016035">
    <property type="entry name" value="Acyl_Trfase/lysoPLipase"/>
</dbReference>
<dbReference type="PANTHER" id="PTHR14226">
    <property type="entry name" value="NEUROPATHY TARGET ESTERASE/SWISS CHEESE D.MELANOGASTER"/>
    <property type="match status" value="1"/>
</dbReference>
<evidence type="ECO:0000259" key="5">
    <source>
        <dbReference type="PROSITE" id="PS51635"/>
    </source>
</evidence>
<dbReference type="GO" id="GO:0016787">
    <property type="term" value="F:hydrolase activity"/>
    <property type="evidence" value="ECO:0007669"/>
    <property type="project" value="UniProtKB-UniRule"/>
</dbReference>
<evidence type="ECO:0000256" key="1">
    <source>
        <dbReference type="ARBA" id="ARBA00022801"/>
    </source>
</evidence>
<feature type="domain" description="PNPLA" evidence="5">
    <location>
        <begin position="9"/>
        <end position="169"/>
    </location>
</feature>
<dbReference type="RefSeq" id="WP_166519839.1">
    <property type="nucleotide sequence ID" value="NZ_JAAABJ010000556.1"/>
</dbReference>
<keyword evidence="3 4" id="KW-0443">Lipid metabolism</keyword>
<feature type="short sequence motif" description="DGA/G" evidence="4">
    <location>
        <begin position="156"/>
        <end position="158"/>
    </location>
</feature>
<dbReference type="SUPFAM" id="SSF52151">
    <property type="entry name" value="FabD/lysophospholipase-like"/>
    <property type="match status" value="1"/>
</dbReference>
<dbReference type="AlphaFoldDB" id="A0A845PX89"/>
<evidence type="ECO:0000313" key="6">
    <source>
        <dbReference type="EMBL" id="NAW51561.1"/>
    </source>
</evidence>
<comment type="caution">
    <text evidence="6">The sequence shown here is derived from an EMBL/GenBank/DDBJ whole genome shotgun (WGS) entry which is preliminary data.</text>
</comment>
<sequence>MESQKNITLVLSGGGARGLAHIGVIEELERQNFKINSIIGTSMGALIGGFYAMGKLEEFKTWILKLNRYSLLRLLDISFKNGGVIKGEKTLNSLRNSIPGKDIETLEIPFACVATNLKTNQSVLLDSGNIYDVIRASIAIPPIFTPVIKDDMILVDGGILNNIPTDYALQRQIPNSKILAVDVNSRIPFKGKTLPTLPRLNMLRLTNHIISLMVESIGSFNIDQHPPDFMINTSRYSCELYAFFKAKHQIEYGRKCAREQLASYPY</sequence>
<keyword evidence="7" id="KW-1185">Reference proteome</keyword>
<evidence type="ECO:0000256" key="3">
    <source>
        <dbReference type="ARBA" id="ARBA00023098"/>
    </source>
</evidence>
<dbReference type="PROSITE" id="PS51635">
    <property type="entry name" value="PNPLA"/>
    <property type="match status" value="1"/>
</dbReference>
<organism evidence="6 7">
    <name type="scientific">Elizabethkingia argenteiflava</name>
    <dbReference type="NCBI Taxonomy" id="2681556"/>
    <lineage>
        <taxon>Bacteria</taxon>
        <taxon>Pseudomonadati</taxon>
        <taxon>Bacteroidota</taxon>
        <taxon>Flavobacteriia</taxon>
        <taxon>Flavobacteriales</taxon>
        <taxon>Weeksellaceae</taxon>
        <taxon>Elizabethkingia</taxon>
    </lineage>
</organism>
<proteinExistence type="predicted"/>
<feature type="short sequence motif" description="GXGXXG" evidence="4">
    <location>
        <begin position="13"/>
        <end position="18"/>
    </location>
</feature>
<dbReference type="EMBL" id="JAAABJ010000556">
    <property type="protein sequence ID" value="NAW51561.1"/>
    <property type="molecule type" value="Genomic_DNA"/>
</dbReference>
<reference evidence="6 7" key="1">
    <citation type="submission" date="2019-11" db="EMBL/GenBank/DDBJ databases">
        <title>Characterization of Elizabethkingia argenteiflava sp. nov., isolated from inner surface of Soybean Pods.</title>
        <authorList>
            <person name="Mo S."/>
        </authorList>
    </citation>
    <scope>NUCLEOTIDE SEQUENCE [LARGE SCALE GENOMIC DNA]</scope>
    <source>
        <strain evidence="6 7">YB22</strain>
    </source>
</reference>
<keyword evidence="2 4" id="KW-0442">Lipid degradation</keyword>
<dbReference type="InterPro" id="IPR002641">
    <property type="entry name" value="PNPLA_dom"/>
</dbReference>
<dbReference type="Pfam" id="PF01734">
    <property type="entry name" value="Patatin"/>
    <property type="match status" value="1"/>
</dbReference>
<protein>
    <submittedName>
        <fullName evidence="6">Alpha/beta hydrolase</fullName>
    </submittedName>
</protein>
<dbReference type="GO" id="GO:0016042">
    <property type="term" value="P:lipid catabolic process"/>
    <property type="evidence" value="ECO:0007669"/>
    <property type="project" value="UniProtKB-UniRule"/>
</dbReference>
<gene>
    <name evidence="6" type="ORF">GNY06_09270</name>
</gene>
<keyword evidence="1 4" id="KW-0378">Hydrolase</keyword>
<name>A0A845PX89_9FLAO</name>
<accession>A0A845PX89</accession>
<feature type="short sequence motif" description="GXSXG" evidence="4">
    <location>
        <begin position="40"/>
        <end position="44"/>
    </location>
</feature>
<evidence type="ECO:0000256" key="2">
    <source>
        <dbReference type="ARBA" id="ARBA00022963"/>
    </source>
</evidence>
<dbReference type="PANTHER" id="PTHR14226:SF76">
    <property type="entry name" value="NTE FAMILY PROTEIN RSSA"/>
    <property type="match status" value="1"/>
</dbReference>
<evidence type="ECO:0000313" key="7">
    <source>
        <dbReference type="Proteomes" id="UP000553459"/>
    </source>
</evidence>